<proteinExistence type="predicted"/>
<evidence type="ECO:0000313" key="1">
    <source>
        <dbReference type="EMBL" id="ABD46494.1"/>
    </source>
</evidence>
<evidence type="ECO:0000313" key="2">
    <source>
        <dbReference type="Proteomes" id="UP000001942"/>
    </source>
</evidence>
<dbReference type="STRING" id="222891.NSE_0188"/>
<reference evidence="1 2" key="1">
    <citation type="journal article" date="2006" name="PLoS Genet.">
        <title>Comparative genomics of emerging human ehrlichiosis agents.</title>
        <authorList>
            <person name="Dunning Hotopp J.C."/>
            <person name="Lin M."/>
            <person name="Madupu R."/>
            <person name="Crabtree J."/>
            <person name="Angiuoli S.V."/>
            <person name="Eisen J.A."/>
            <person name="Seshadri R."/>
            <person name="Ren Q."/>
            <person name="Wu M."/>
            <person name="Utterback T.R."/>
            <person name="Smith S."/>
            <person name="Lewis M."/>
            <person name="Khouri H."/>
            <person name="Zhang C."/>
            <person name="Niu H."/>
            <person name="Lin Q."/>
            <person name="Ohashi N."/>
            <person name="Zhi N."/>
            <person name="Nelson W."/>
            <person name="Brinkac L.M."/>
            <person name="Dodson R.J."/>
            <person name="Rosovitz M.J."/>
            <person name="Sundaram J."/>
            <person name="Daugherty S.C."/>
            <person name="Davidsen T."/>
            <person name="Durkin A.S."/>
            <person name="Gwinn M."/>
            <person name="Haft D.H."/>
            <person name="Selengut J.D."/>
            <person name="Sullivan S.A."/>
            <person name="Zafar N."/>
            <person name="Zhou L."/>
            <person name="Benahmed F."/>
            <person name="Forberger H."/>
            <person name="Halpin R."/>
            <person name="Mulligan S."/>
            <person name="Robinson J."/>
            <person name="White O."/>
            <person name="Rikihisa Y."/>
            <person name="Tettelin H."/>
        </authorList>
    </citation>
    <scope>NUCLEOTIDE SEQUENCE [LARGE SCALE GENOMIC DNA]</scope>
    <source>
        <strain evidence="2">ATCC VR-367 / Miyayama</strain>
    </source>
</reference>
<dbReference type="KEGG" id="nse:NSE_0188"/>
<name>Q2GEL3_EHRS3</name>
<protein>
    <submittedName>
        <fullName evidence="1">Uncharacterized protein</fullName>
    </submittedName>
</protein>
<gene>
    <name evidence="1" type="ordered locus">NSE_0188</name>
</gene>
<organism evidence="1 2">
    <name type="scientific">Ehrlichia sennetsu (strain ATCC VR-367 / Miyayama)</name>
    <name type="common">Neorickettsia sennetsu</name>
    <dbReference type="NCBI Taxonomy" id="222891"/>
    <lineage>
        <taxon>Bacteria</taxon>
        <taxon>Pseudomonadati</taxon>
        <taxon>Pseudomonadota</taxon>
        <taxon>Alphaproteobacteria</taxon>
        <taxon>Rickettsiales</taxon>
        <taxon>Anaplasmataceae</taxon>
        <taxon>Ehrlichia</taxon>
    </lineage>
</organism>
<dbReference type="EMBL" id="CP000237">
    <property type="protein sequence ID" value="ABD46494.1"/>
    <property type="molecule type" value="Genomic_DNA"/>
</dbReference>
<dbReference type="HOGENOM" id="CLU_2955861_0_0_5"/>
<keyword evidence="2" id="KW-1185">Reference proteome</keyword>
<accession>Q2GEL3</accession>
<dbReference type="Proteomes" id="UP000001942">
    <property type="component" value="Chromosome"/>
</dbReference>
<sequence>MIIGVSKGLDLMLKYLNLLAIVFVVRFMMKCVLESVPNVSLHGWTICYTLGMRVLVDPS</sequence>
<dbReference type="AlphaFoldDB" id="Q2GEL3"/>